<gene>
    <name evidence="3" type="ORF">JFN93_07215</name>
</gene>
<comment type="caution">
    <text evidence="3">The sequence shown here is derived from an EMBL/GenBank/DDBJ whole genome shotgun (WGS) entry which is preliminary data.</text>
</comment>
<proteinExistence type="predicted"/>
<dbReference type="AlphaFoldDB" id="A0A8J7JL48"/>
<sequence>MTSYAVPSERSPILVVDDEFTVLEVTSEMLFQLGFKPNCCSNGREAIDRYRAAQESGTPFAAVIMDLESARGMEGKETAQGILTIDPDARLIASSGNHRHPALTGFAAHGFRDALPKPYTVFDLSASLKKVIDES</sequence>
<evidence type="ECO:0000256" key="1">
    <source>
        <dbReference type="PROSITE-ProRule" id="PRU00169"/>
    </source>
</evidence>
<feature type="domain" description="Response regulatory" evidence="2">
    <location>
        <begin position="12"/>
        <end position="132"/>
    </location>
</feature>
<protein>
    <submittedName>
        <fullName evidence="3">Response regulator</fullName>
    </submittedName>
</protein>
<name>A0A8J7JL48_9BACT</name>
<organism evidence="3 4">
    <name type="scientific">Geomesophilobacter sediminis</name>
    <dbReference type="NCBI Taxonomy" id="2798584"/>
    <lineage>
        <taxon>Bacteria</taxon>
        <taxon>Pseudomonadati</taxon>
        <taxon>Thermodesulfobacteriota</taxon>
        <taxon>Desulfuromonadia</taxon>
        <taxon>Geobacterales</taxon>
        <taxon>Geobacteraceae</taxon>
        <taxon>Geomesophilobacter</taxon>
    </lineage>
</organism>
<evidence type="ECO:0000313" key="4">
    <source>
        <dbReference type="Proteomes" id="UP000636888"/>
    </source>
</evidence>
<dbReference type="Proteomes" id="UP000636888">
    <property type="component" value="Unassembled WGS sequence"/>
</dbReference>
<dbReference type="PANTHER" id="PTHR43228">
    <property type="entry name" value="TWO-COMPONENT RESPONSE REGULATOR"/>
    <property type="match status" value="1"/>
</dbReference>
<dbReference type="InterPro" id="IPR011006">
    <property type="entry name" value="CheY-like_superfamily"/>
</dbReference>
<dbReference type="GO" id="GO:0000160">
    <property type="term" value="P:phosphorelay signal transduction system"/>
    <property type="evidence" value="ECO:0007669"/>
    <property type="project" value="InterPro"/>
</dbReference>
<dbReference type="PROSITE" id="PS50110">
    <property type="entry name" value="RESPONSE_REGULATORY"/>
    <property type="match status" value="1"/>
</dbReference>
<dbReference type="RefSeq" id="WP_199383338.1">
    <property type="nucleotide sequence ID" value="NZ_JAEMHM010000005.1"/>
</dbReference>
<dbReference type="InterPro" id="IPR001789">
    <property type="entry name" value="Sig_transdc_resp-reg_receiver"/>
</dbReference>
<dbReference type="SMART" id="SM00448">
    <property type="entry name" value="REC"/>
    <property type="match status" value="1"/>
</dbReference>
<dbReference type="SUPFAM" id="SSF52172">
    <property type="entry name" value="CheY-like"/>
    <property type="match status" value="1"/>
</dbReference>
<reference evidence="3" key="1">
    <citation type="submission" date="2020-12" db="EMBL/GenBank/DDBJ databases">
        <title>Geomonas sp. Red875, isolated from river sediment.</title>
        <authorList>
            <person name="Xu Z."/>
            <person name="Zhang Z."/>
            <person name="Masuda Y."/>
            <person name="Itoh H."/>
            <person name="Senoo K."/>
        </authorList>
    </citation>
    <scope>NUCLEOTIDE SEQUENCE</scope>
    <source>
        <strain evidence="3">Red875</strain>
    </source>
</reference>
<keyword evidence="4" id="KW-1185">Reference proteome</keyword>
<keyword evidence="1" id="KW-0597">Phosphoprotein</keyword>
<evidence type="ECO:0000259" key="2">
    <source>
        <dbReference type="PROSITE" id="PS50110"/>
    </source>
</evidence>
<accession>A0A8J7JL48</accession>
<dbReference type="Gene3D" id="3.40.50.2300">
    <property type="match status" value="1"/>
</dbReference>
<evidence type="ECO:0000313" key="3">
    <source>
        <dbReference type="EMBL" id="MBJ6724490.1"/>
    </source>
</evidence>
<feature type="modified residue" description="4-aspartylphosphate" evidence="1">
    <location>
        <position position="66"/>
    </location>
</feature>
<dbReference type="PANTHER" id="PTHR43228:SF1">
    <property type="entry name" value="TWO-COMPONENT RESPONSE REGULATOR ARR22"/>
    <property type="match status" value="1"/>
</dbReference>
<dbReference type="Pfam" id="PF00072">
    <property type="entry name" value="Response_reg"/>
    <property type="match status" value="1"/>
</dbReference>
<dbReference type="InterPro" id="IPR052048">
    <property type="entry name" value="ST_Response_Regulator"/>
</dbReference>
<dbReference type="EMBL" id="JAEMHM010000005">
    <property type="protein sequence ID" value="MBJ6724490.1"/>
    <property type="molecule type" value="Genomic_DNA"/>
</dbReference>